<dbReference type="SUPFAM" id="SSF56112">
    <property type="entry name" value="Protein kinase-like (PK-like)"/>
    <property type="match status" value="1"/>
</dbReference>
<reference evidence="2 3" key="1">
    <citation type="submission" date="2021-03" db="EMBL/GenBank/DDBJ databases">
        <authorList>
            <person name="Grouzdev D.S."/>
        </authorList>
    </citation>
    <scope>NUCLEOTIDE SEQUENCE [LARGE SCALE GENOMIC DNA]</scope>
    <source>
        <strain evidence="2 3">M50-1</strain>
    </source>
</reference>
<dbReference type="RefSeq" id="WP_167857274.1">
    <property type="nucleotide sequence ID" value="NZ_SIJK02000007.1"/>
</dbReference>
<dbReference type="InterPro" id="IPR002575">
    <property type="entry name" value="Aminoglycoside_PTrfase"/>
</dbReference>
<proteinExistence type="predicted"/>
<dbReference type="Pfam" id="PF01636">
    <property type="entry name" value="APH"/>
    <property type="match status" value="1"/>
</dbReference>
<comment type="caution">
    <text evidence="2">The sequence shown here is derived from an EMBL/GenBank/DDBJ whole genome shotgun (WGS) entry which is preliminary data.</text>
</comment>
<accession>A0ABS4D6V7</accession>
<name>A0ABS4D6V7_9CHLR</name>
<dbReference type="EMBL" id="SIJK02000007">
    <property type="protein sequence ID" value="MBP1465162.1"/>
    <property type="molecule type" value="Genomic_DNA"/>
</dbReference>
<dbReference type="InterPro" id="IPR011009">
    <property type="entry name" value="Kinase-like_dom_sf"/>
</dbReference>
<gene>
    <name evidence="2" type="ORF">EYB53_005535</name>
</gene>
<evidence type="ECO:0000313" key="3">
    <source>
        <dbReference type="Proteomes" id="UP001193081"/>
    </source>
</evidence>
<protein>
    <submittedName>
        <fullName evidence="2">Aminoglycoside phosphotransferase family protein</fullName>
    </submittedName>
</protein>
<keyword evidence="3" id="KW-1185">Reference proteome</keyword>
<evidence type="ECO:0000313" key="2">
    <source>
        <dbReference type="EMBL" id="MBP1465162.1"/>
    </source>
</evidence>
<feature type="domain" description="Aminoglycoside phosphotransferase" evidence="1">
    <location>
        <begin position="125"/>
        <end position="311"/>
    </location>
</feature>
<evidence type="ECO:0000259" key="1">
    <source>
        <dbReference type="Pfam" id="PF01636"/>
    </source>
</evidence>
<sequence>MSANPIANLATLTVPYDLAAHAGLAERTLHLRRAWPRSSEHLLLEYEAPGSGMIVPAQWHALAPSAESLPQGTKAENTVTMHSGTTGGRISLHLHGADRRLVGLAALVRQPGARLFVHQPERRAVVRLVEAERPVFARVVRPARTANLAAIGEAVANLRPRHFATPRLLSVDEANGIMRWQALPGVALHQLAGGVALEAGAHAAGRALREWHATPPPTAVQPHRPDDEWQMLERWLALTATYMPALAAQIAPLADRVADALTATCGPMTMIHRDFYDKQILIHNHNQIGLLDFDTIASGEPALDLANVLVHLELRAYQGLLSPTHARHAQTALLTGYAPDAATQARLTAYANATRLRLACVYSLRPRWHACVTALCQQIEAGTTRL</sequence>
<dbReference type="Gene3D" id="3.90.1200.10">
    <property type="match status" value="1"/>
</dbReference>
<organism evidence="2 3">
    <name type="scientific">Candidatus Chloroploca mongolica</name>
    <dbReference type="NCBI Taxonomy" id="2528176"/>
    <lineage>
        <taxon>Bacteria</taxon>
        <taxon>Bacillati</taxon>
        <taxon>Chloroflexota</taxon>
        <taxon>Chloroflexia</taxon>
        <taxon>Chloroflexales</taxon>
        <taxon>Chloroflexineae</taxon>
        <taxon>Oscillochloridaceae</taxon>
        <taxon>Candidatus Chloroploca</taxon>
    </lineage>
</organism>
<dbReference type="Proteomes" id="UP001193081">
    <property type="component" value="Unassembled WGS sequence"/>
</dbReference>